<name>A0A5B7HIN4_PORTR</name>
<reference evidence="1 2" key="1">
    <citation type="submission" date="2019-05" db="EMBL/GenBank/DDBJ databases">
        <title>Another draft genome of Portunus trituberculatus and its Hox gene families provides insights of decapod evolution.</title>
        <authorList>
            <person name="Jeong J.-H."/>
            <person name="Song I."/>
            <person name="Kim S."/>
            <person name="Choi T."/>
            <person name="Kim D."/>
            <person name="Ryu S."/>
            <person name="Kim W."/>
        </authorList>
    </citation>
    <scope>NUCLEOTIDE SEQUENCE [LARGE SCALE GENOMIC DNA]</scope>
    <source>
        <tissue evidence="1">Muscle</tissue>
    </source>
</reference>
<keyword evidence="2" id="KW-1185">Reference proteome</keyword>
<dbReference type="AlphaFoldDB" id="A0A5B7HIN4"/>
<gene>
    <name evidence="1" type="ORF">E2C01_066633</name>
</gene>
<proteinExistence type="predicted"/>
<accession>A0A5B7HIN4</accession>
<protein>
    <submittedName>
        <fullName evidence="1">Uncharacterized protein</fullName>
    </submittedName>
</protein>
<comment type="caution">
    <text evidence="1">The sequence shown here is derived from an EMBL/GenBank/DDBJ whole genome shotgun (WGS) entry which is preliminary data.</text>
</comment>
<organism evidence="1 2">
    <name type="scientific">Portunus trituberculatus</name>
    <name type="common">Swimming crab</name>
    <name type="synonym">Neptunus trituberculatus</name>
    <dbReference type="NCBI Taxonomy" id="210409"/>
    <lineage>
        <taxon>Eukaryota</taxon>
        <taxon>Metazoa</taxon>
        <taxon>Ecdysozoa</taxon>
        <taxon>Arthropoda</taxon>
        <taxon>Crustacea</taxon>
        <taxon>Multicrustacea</taxon>
        <taxon>Malacostraca</taxon>
        <taxon>Eumalacostraca</taxon>
        <taxon>Eucarida</taxon>
        <taxon>Decapoda</taxon>
        <taxon>Pleocyemata</taxon>
        <taxon>Brachyura</taxon>
        <taxon>Eubrachyura</taxon>
        <taxon>Portunoidea</taxon>
        <taxon>Portunidae</taxon>
        <taxon>Portuninae</taxon>
        <taxon>Portunus</taxon>
    </lineage>
</organism>
<sequence length="59" mass="6839">MAGDSIYVIANLGAWRREAYLNCLRPTFSQMEKGTLWRSPIFSPFLFYEDKLQGDSSFL</sequence>
<dbReference type="EMBL" id="VSRR010034543">
    <property type="protein sequence ID" value="MPC72330.1"/>
    <property type="molecule type" value="Genomic_DNA"/>
</dbReference>
<evidence type="ECO:0000313" key="1">
    <source>
        <dbReference type="EMBL" id="MPC72330.1"/>
    </source>
</evidence>
<evidence type="ECO:0000313" key="2">
    <source>
        <dbReference type="Proteomes" id="UP000324222"/>
    </source>
</evidence>
<dbReference type="Proteomes" id="UP000324222">
    <property type="component" value="Unassembled WGS sequence"/>
</dbReference>